<evidence type="ECO:0000313" key="3">
    <source>
        <dbReference type="Proteomes" id="UP000240569"/>
    </source>
</evidence>
<name>A0A2R6AKK5_9ARCH</name>
<accession>A0A2R6AKK5</accession>
<keyword evidence="1" id="KW-0472">Membrane</keyword>
<keyword evidence="1" id="KW-0812">Transmembrane</keyword>
<gene>
    <name evidence="2" type="ORF">B9Q02_00340</name>
</gene>
<feature type="transmembrane region" description="Helical" evidence="1">
    <location>
        <begin position="361"/>
        <end position="380"/>
    </location>
</feature>
<comment type="caution">
    <text evidence="2">The sequence shown here is derived from an EMBL/GenBank/DDBJ whole genome shotgun (WGS) entry which is preliminary data.</text>
</comment>
<evidence type="ECO:0000313" key="2">
    <source>
        <dbReference type="EMBL" id="PSN86891.1"/>
    </source>
</evidence>
<sequence>MPSKKVAFVALIIIMLTGLSSMVEASTTTNNNVVISVNRKTVLYTNYAIAQDTITIMNGSTNSLIADFGSGIQILQISGPNLSYAYQFSTNPSRVLLVFSHEIVAGDKIDIKYIYSGFLNSGIAIFPFQASYSVVSVNDTGVFEYGLAGLGPSVIQVQTQTKVVNVTSGQILNFNGTTPPFVYAKATTNLKPSFQAYITKLIRQISVAKNQLLINDELTVVWSSYDAGNQLYLLLPNDVNTKSISISDLFGNLTSKFAPNIFPNYSALVVTTRYQMQQGSKYELHISYSVPISVTSLSQTGFYGMYISSMVIQMSGVIPKSDEWYTSAGSYYLTFTNIVPNSNVLNIPITIRRQSNLFTTGSYFVLVIGAVALASSYTYSKVKRKKKEQRISEGVVALLKETLSLLERTVESFDKLSKGEIKSNIISALLVALNEHEKKLSKGLTDALVRKEIEKSKIDKIISSYREAKSAFSDSSDLYIQFSKKKIKESVYLQVRTRYEKAYLKAIRELKEQISDLLS</sequence>
<reference evidence="2 3" key="1">
    <citation type="submission" date="2017-04" db="EMBL/GenBank/DDBJ databases">
        <title>Novel microbial lineages endemic to geothermal iron-oxide mats fill important gaps in the evolutionary history of Archaea.</title>
        <authorList>
            <person name="Jay Z.J."/>
            <person name="Beam J.P."/>
            <person name="Dlakic M."/>
            <person name="Rusch D.B."/>
            <person name="Kozubal M.A."/>
            <person name="Inskeep W.P."/>
        </authorList>
    </citation>
    <scope>NUCLEOTIDE SEQUENCE [LARGE SCALE GENOMIC DNA]</scope>
    <source>
        <strain evidence="2">BE_D</strain>
    </source>
</reference>
<evidence type="ECO:0000256" key="1">
    <source>
        <dbReference type="SAM" id="Phobius"/>
    </source>
</evidence>
<protein>
    <submittedName>
        <fullName evidence="2">Uncharacterized protein</fullName>
    </submittedName>
</protein>
<proteinExistence type="predicted"/>
<dbReference type="Proteomes" id="UP000240569">
    <property type="component" value="Unassembled WGS sequence"/>
</dbReference>
<keyword evidence="1" id="KW-1133">Transmembrane helix</keyword>
<organism evidence="2 3">
    <name type="scientific">Candidatus Marsarchaeota G1 archaeon BE_D</name>
    <dbReference type="NCBI Taxonomy" id="1978156"/>
    <lineage>
        <taxon>Archaea</taxon>
        <taxon>Candidatus Marsarchaeota</taxon>
        <taxon>Candidatus Marsarchaeota group 1</taxon>
    </lineage>
</organism>
<dbReference type="EMBL" id="NEXD01000001">
    <property type="protein sequence ID" value="PSN86891.1"/>
    <property type="molecule type" value="Genomic_DNA"/>
</dbReference>
<dbReference type="AlphaFoldDB" id="A0A2R6AKK5"/>